<feature type="compositionally biased region" description="Low complexity" evidence="1">
    <location>
        <begin position="117"/>
        <end position="140"/>
    </location>
</feature>
<keyword evidence="3" id="KW-1185">Reference proteome</keyword>
<protein>
    <submittedName>
        <fullName evidence="2">Conserved hypothetical</fullName>
    </submittedName>
</protein>
<name>Q7U793_PARMW</name>
<accession>Q7U793</accession>
<evidence type="ECO:0000313" key="2">
    <source>
        <dbReference type="EMBL" id="CAE07607.1"/>
    </source>
</evidence>
<evidence type="ECO:0000256" key="1">
    <source>
        <dbReference type="SAM" id="MobiDB-lite"/>
    </source>
</evidence>
<dbReference type="KEGG" id="syw:SYNW1092"/>
<reference evidence="2 3" key="1">
    <citation type="journal article" date="2003" name="Nature">
        <title>The genome of a motile marine Synechococcus.</title>
        <authorList>
            <person name="Palenik B."/>
            <person name="Brahamsha B."/>
            <person name="Larimer F."/>
            <person name="Land M."/>
            <person name="Hauser L."/>
            <person name="Chain P."/>
            <person name="Lamerdin J."/>
            <person name="Regala W."/>
            <person name="Allen E.A."/>
            <person name="McCarren J."/>
            <person name="Paulsen I."/>
            <person name="Dufresne A."/>
            <person name="Partensky F."/>
            <person name="Webb E."/>
            <person name="Waterbury J."/>
        </authorList>
    </citation>
    <scope>NUCLEOTIDE SEQUENCE [LARGE SCALE GENOMIC DNA]</scope>
    <source>
        <strain evidence="2 3">WH8102</strain>
    </source>
</reference>
<dbReference type="Proteomes" id="UP000001422">
    <property type="component" value="Chromosome"/>
</dbReference>
<dbReference type="RefSeq" id="WP_011127957.1">
    <property type="nucleotide sequence ID" value="NC_005070.1"/>
</dbReference>
<dbReference type="HOGENOM" id="CLU_679584_0_0_3"/>
<dbReference type="AlphaFoldDB" id="Q7U793"/>
<dbReference type="STRING" id="84588.SYNW1092"/>
<feature type="region of interest" description="Disordered" evidence="1">
    <location>
        <begin position="114"/>
        <end position="195"/>
    </location>
</feature>
<feature type="region of interest" description="Disordered" evidence="1">
    <location>
        <begin position="216"/>
        <end position="239"/>
    </location>
</feature>
<dbReference type="EMBL" id="BX569692">
    <property type="protein sequence ID" value="CAE07607.1"/>
    <property type="molecule type" value="Genomic_DNA"/>
</dbReference>
<proteinExistence type="predicted"/>
<dbReference type="eggNOG" id="ENOG5032HRJ">
    <property type="taxonomic scope" value="Bacteria"/>
</dbReference>
<sequence length="390" mass="43418">MPISDPSSAYNPDEQLARLGRLCRLRSIAVYREQALYLQVLRDELGPAVRQALFSLMSETDPLRFNRLTEGQRTRFHAAIENLINRCSVLLTVEQQMHLADQIQQEQLRHQARASRQMLQGLQQAAQQQQSEPSSQLSDLPPGASGGSVELSMAPPLDQPQRFGIQAPPESRSRPHASPAPVPQPESQPSHDAVDGAIQGDLDVLRSLFELAGEALEQPSSPGSSVGGSSGSNPIEGENNLLPTMPVALLQWMDSMDLALSRRLRNLSHAVNVQLLRSGLAQALLPVNLLETVLIGQMETQASPSNLLRLQLPLAMGDLGPGMDVLCVLVRSSELEFDSFRLRRCRRRLRDQHQELLKMVRQQRHWERRCLDREARTPWQTPPDPKSPAD</sequence>
<evidence type="ECO:0000313" key="3">
    <source>
        <dbReference type="Proteomes" id="UP000001422"/>
    </source>
</evidence>
<gene>
    <name evidence="2" type="ordered locus">SYNW1092</name>
</gene>
<organism evidence="2 3">
    <name type="scientific">Parasynechococcus marenigrum (strain WH8102)</name>
    <dbReference type="NCBI Taxonomy" id="84588"/>
    <lineage>
        <taxon>Bacteria</taxon>
        <taxon>Bacillati</taxon>
        <taxon>Cyanobacteriota</taxon>
        <taxon>Cyanophyceae</taxon>
        <taxon>Synechococcales</taxon>
        <taxon>Prochlorococcaceae</taxon>
        <taxon>Parasynechococcus</taxon>
        <taxon>Parasynechococcus marenigrum</taxon>
    </lineage>
</organism>